<protein>
    <recommendedName>
        <fullName evidence="4">Polyamine aminopropyltransferase</fullName>
    </recommendedName>
    <alternativeName>
        <fullName evidence="4">Putrescine aminopropyltransferase</fullName>
        <shortName evidence="4">PAPT</shortName>
    </alternativeName>
    <alternativeName>
        <fullName evidence="4">Spermidine synthase</fullName>
        <shortName evidence="4">SPDS</shortName>
        <shortName evidence="4">SPDSY</shortName>
        <ecNumber evidence="4">2.5.1.16</ecNumber>
    </alternativeName>
</protein>
<dbReference type="HAMAP" id="MF_00198">
    <property type="entry name" value="Spermidine_synth"/>
    <property type="match status" value="1"/>
</dbReference>
<dbReference type="InterPro" id="IPR030374">
    <property type="entry name" value="PABS"/>
</dbReference>
<dbReference type="Proteomes" id="UP001163687">
    <property type="component" value="Chromosome"/>
</dbReference>
<dbReference type="InterPro" id="IPR029063">
    <property type="entry name" value="SAM-dependent_MTases_sf"/>
</dbReference>
<dbReference type="EC" id="2.5.1.16" evidence="4"/>
<dbReference type="GO" id="GO:0005829">
    <property type="term" value="C:cytosol"/>
    <property type="evidence" value="ECO:0007669"/>
    <property type="project" value="TreeGrafter"/>
</dbReference>
<feature type="binding site" evidence="4">
    <location>
        <begin position="137"/>
        <end position="138"/>
    </location>
    <ligand>
        <name>S-methyl-5'-thioadenosine</name>
        <dbReference type="ChEBI" id="CHEBI:17509"/>
    </ligand>
</feature>
<evidence type="ECO:0000256" key="4">
    <source>
        <dbReference type="HAMAP-Rule" id="MF_00198"/>
    </source>
</evidence>
<dbReference type="Pfam" id="PF01564">
    <property type="entry name" value="Spermine_synth"/>
    <property type="match status" value="1"/>
</dbReference>
<dbReference type="PANTHER" id="PTHR11558:SF11">
    <property type="entry name" value="SPERMIDINE SYNTHASE"/>
    <property type="match status" value="1"/>
</dbReference>
<dbReference type="PROSITE" id="PS51006">
    <property type="entry name" value="PABS_2"/>
    <property type="match status" value="1"/>
</dbReference>
<gene>
    <name evidence="9" type="primary">speE1</name>
    <name evidence="4" type="synonym">speE</name>
    <name evidence="9" type="ORF">caldi_28940</name>
</gene>
<dbReference type="SUPFAM" id="SSF53335">
    <property type="entry name" value="S-adenosyl-L-methionine-dependent methyltransferases"/>
    <property type="match status" value="1"/>
</dbReference>
<reference evidence="9" key="1">
    <citation type="submission" date="2022-03" db="EMBL/GenBank/DDBJ databases">
        <title>Complete genome sequence of Caldinitratiruptor microaerophilus.</title>
        <authorList>
            <person name="Mukaiyama R."/>
            <person name="Nishiyama T."/>
            <person name="Ueda K."/>
        </authorList>
    </citation>
    <scope>NUCLEOTIDE SEQUENCE</scope>
    <source>
        <strain evidence="9">JCM 16183</strain>
    </source>
</reference>
<feature type="binding site" evidence="4">
    <location>
        <position position="86"/>
    </location>
    <ligand>
        <name>spermidine</name>
        <dbReference type="ChEBI" id="CHEBI:57834"/>
    </ligand>
</feature>
<dbReference type="KEGG" id="cmic:caldi_28940"/>
<dbReference type="NCBIfam" id="NF037959">
    <property type="entry name" value="MFS_SpdSyn"/>
    <property type="match status" value="1"/>
</dbReference>
<evidence type="ECO:0000256" key="1">
    <source>
        <dbReference type="ARBA" id="ARBA00007867"/>
    </source>
</evidence>
<evidence type="ECO:0000256" key="6">
    <source>
        <dbReference type="RuleBase" id="RU003836"/>
    </source>
</evidence>
<dbReference type="PROSITE" id="PS01330">
    <property type="entry name" value="PABS_1"/>
    <property type="match status" value="1"/>
</dbReference>
<dbReference type="InterPro" id="IPR030373">
    <property type="entry name" value="PABS_CS"/>
</dbReference>
<dbReference type="AlphaFoldDB" id="A0AA35GAY8"/>
<dbReference type="RefSeq" id="WP_406568090.1">
    <property type="nucleotide sequence ID" value="NZ_AP025628.1"/>
</dbReference>
<dbReference type="NCBIfam" id="NF002010">
    <property type="entry name" value="PRK00811.1"/>
    <property type="match status" value="1"/>
</dbReference>
<keyword evidence="2 4" id="KW-0808">Transferase</keyword>
<feature type="binding site" evidence="4">
    <location>
        <position position="106"/>
    </location>
    <ligand>
        <name>S-methyl-5'-thioadenosine</name>
        <dbReference type="ChEBI" id="CHEBI:17509"/>
    </ligand>
</feature>
<feature type="domain" description="PABS" evidence="8">
    <location>
        <begin position="2"/>
        <end position="235"/>
    </location>
</feature>
<dbReference type="EMBL" id="AP025628">
    <property type="protein sequence ID" value="BDG61804.1"/>
    <property type="molecule type" value="Genomic_DNA"/>
</dbReference>
<feature type="binding site" evidence="4">
    <location>
        <position position="62"/>
    </location>
    <ligand>
        <name>spermidine</name>
        <dbReference type="ChEBI" id="CHEBI:57834"/>
    </ligand>
</feature>
<dbReference type="InterPro" id="IPR035246">
    <property type="entry name" value="Spermidine_synt_N"/>
</dbReference>
<dbReference type="NCBIfam" id="TIGR00417">
    <property type="entry name" value="speE"/>
    <property type="match status" value="1"/>
</dbReference>
<name>A0AA35GAY8_9FIRM</name>
<feature type="binding site" evidence="4">
    <location>
        <position position="31"/>
    </location>
    <ligand>
        <name>S-methyl-5'-thioadenosine</name>
        <dbReference type="ChEBI" id="CHEBI:17509"/>
    </ligand>
</feature>
<keyword evidence="10" id="KW-1185">Reference proteome</keyword>
<feature type="binding site" evidence="4">
    <location>
        <position position="162"/>
    </location>
    <ligand>
        <name>S-methyl-5'-thioadenosine</name>
        <dbReference type="ChEBI" id="CHEBI:17509"/>
    </ligand>
</feature>
<dbReference type="CDD" id="cd02440">
    <property type="entry name" value="AdoMet_MTases"/>
    <property type="match status" value="1"/>
</dbReference>
<dbReference type="Pfam" id="PF17284">
    <property type="entry name" value="Spermine_synt_N"/>
    <property type="match status" value="1"/>
</dbReference>
<comment type="pathway">
    <text evidence="4">Amine and polyamine biosynthesis; spermidine biosynthesis; spermidine from putrescine: step 1/1.</text>
</comment>
<dbReference type="GO" id="GO:0008295">
    <property type="term" value="P:spermidine biosynthetic process"/>
    <property type="evidence" value="ECO:0007669"/>
    <property type="project" value="UniProtKB-UniRule"/>
</dbReference>
<comment type="similarity">
    <text evidence="1 4 6">Belongs to the spermidine/spermine synthase family.</text>
</comment>
<comment type="subunit">
    <text evidence="4">Homodimer or homotetramer.</text>
</comment>
<accession>A0AA35GAY8</accession>
<keyword evidence="4 7" id="KW-0745">Spermidine biosynthesis</keyword>
<evidence type="ECO:0000256" key="7">
    <source>
        <dbReference type="RuleBase" id="RU003837"/>
    </source>
</evidence>
<dbReference type="PANTHER" id="PTHR11558">
    <property type="entry name" value="SPERMIDINE/SPERMINE SYNTHASE"/>
    <property type="match status" value="1"/>
</dbReference>
<organism evidence="9 10">
    <name type="scientific">Caldinitratiruptor microaerophilus</name>
    <dbReference type="NCBI Taxonomy" id="671077"/>
    <lineage>
        <taxon>Bacteria</taxon>
        <taxon>Bacillati</taxon>
        <taxon>Bacillota</taxon>
        <taxon>Clostridia</taxon>
        <taxon>Eubacteriales</taxon>
        <taxon>Symbiobacteriaceae</taxon>
        <taxon>Caldinitratiruptor</taxon>
    </lineage>
</organism>
<evidence type="ECO:0000313" key="9">
    <source>
        <dbReference type="EMBL" id="BDG61804.1"/>
    </source>
</evidence>
<keyword evidence="3 4" id="KW-0620">Polyamine biosynthesis</keyword>
<feature type="binding site" evidence="4">
    <location>
        <begin position="155"/>
        <end position="158"/>
    </location>
    <ligand>
        <name>spermidine</name>
        <dbReference type="ChEBI" id="CHEBI:57834"/>
    </ligand>
</feature>
<dbReference type="Gene3D" id="2.30.140.10">
    <property type="entry name" value="Spermidine synthase, tetramerisation domain"/>
    <property type="match status" value="1"/>
</dbReference>
<dbReference type="GO" id="GO:0004766">
    <property type="term" value="F:spermidine synthase activity"/>
    <property type="evidence" value="ECO:0007669"/>
    <property type="project" value="UniProtKB-UniRule"/>
</dbReference>
<feature type="active site" description="Proton acceptor" evidence="4 5">
    <location>
        <position position="155"/>
    </location>
</feature>
<evidence type="ECO:0000256" key="2">
    <source>
        <dbReference type="ARBA" id="ARBA00022679"/>
    </source>
</evidence>
<dbReference type="InterPro" id="IPR037163">
    <property type="entry name" value="Spermidine_synt_N_sf"/>
</dbReference>
<proteinExistence type="inferred from homology"/>
<comment type="catalytic activity">
    <reaction evidence="4 7">
        <text>S-adenosyl 3-(methylsulfanyl)propylamine + putrescine = S-methyl-5'-thioadenosine + spermidine + H(+)</text>
        <dbReference type="Rhea" id="RHEA:12721"/>
        <dbReference type="ChEBI" id="CHEBI:15378"/>
        <dbReference type="ChEBI" id="CHEBI:17509"/>
        <dbReference type="ChEBI" id="CHEBI:57443"/>
        <dbReference type="ChEBI" id="CHEBI:57834"/>
        <dbReference type="ChEBI" id="CHEBI:326268"/>
        <dbReference type="EC" id="2.5.1.16"/>
    </reaction>
</comment>
<evidence type="ECO:0000256" key="3">
    <source>
        <dbReference type="ARBA" id="ARBA00023115"/>
    </source>
</evidence>
<dbReference type="InterPro" id="IPR001045">
    <property type="entry name" value="Spermi_synthase"/>
</dbReference>
<comment type="function">
    <text evidence="4">Catalyzes the irreversible transfer of a propylamine group from the amino donor S-adenosylmethioninamine (decarboxy-AdoMet) to putrescine (1,4-diaminobutane) to yield spermidine.</text>
</comment>
<sequence length="311" mass="35506">MELWFTEKQTDHMAFSLRVRSTLHRETTPYQELLVVDTHQFGRMLVLDGFIMTTEADEFVYHEMMAHVPLFTHPNPRRVLVVGGGDGGVIREVLKHPTVEEAVLAEIDERVIEVSRRYFPTISRALDDPRCRIEVGDGIRYVAEHKNAFDVVIVDSTDPVGPAVGLFSREFYRSVHECLTDDGVFVAQTESPFVNPVFLRDIQRRVGEIFPITTFYFAAVPTYPTGMWSITLGSKRHDPRKVEFGDRFRDMETRYYDPDMHRAAFVLPPFARHLTWEAQKAAREKGIVLPAGLPGMAPERWRAEPDGGAEG</sequence>
<evidence type="ECO:0000256" key="5">
    <source>
        <dbReference type="PROSITE-ProRule" id="PRU00354"/>
    </source>
</evidence>
<evidence type="ECO:0000259" key="8">
    <source>
        <dbReference type="PROSITE" id="PS51006"/>
    </source>
</evidence>
<dbReference type="Gene3D" id="3.40.50.150">
    <property type="entry name" value="Vaccinia Virus protein VP39"/>
    <property type="match status" value="1"/>
</dbReference>
<evidence type="ECO:0000313" key="10">
    <source>
        <dbReference type="Proteomes" id="UP001163687"/>
    </source>
</evidence>